<feature type="compositionally biased region" description="Polar residues" evidence="1">
    <location>
        <begin position="17"/>
        <end position="32"/>
    </location>
</feature>
<proteinExistence type="predicted"/>
<evidence type="ECO:0000313" key="3">
    <source>
        <dbReference type="Proteomes" id="UP001281761"/>
    </source>
</evidence>
<keyword evidence="3" id="KW-1185">Reference proteome</keyword>
<feature type="compositionally biased region" description="Basic and acidic residues" evidence="1">
    <location>
        <begin position="82"/>
        <end position="103"/>
    </location>
</feature>
<accession>A0ABQ9WXT7</accession>
<sequence>MDELMWDAGTIPSIVCISSATKSSHPSQSSDEVTADERGRSRMRRGDGDMHKVSQIITIDPSINALPSTNEQNESSGGEGECGNHRERQTGKRESESIRQTKP</sequence>
<comment type="caution">
    <text evidence="2">The sequence shown here is derived from an EMBL/GenBank/DDBJ whole genome shotgun (WGS) entry which is preliminary data.</text>
</comment>
<dbReference type="Proteomes" id="UP001281761">
    <property type="component" value="Unassembled WGS sequence"/>
</dbReference>
<name>A0ABQ9WXT7_9EUKA</name>
<evidence type="ECO:0000256" key="1">
    <source>
        <dbReference type="SAM" id="MobiDB-lite"/>
    </source>
</evidence>
<reference evidence="2 3" key="1">
    <citation type="journal article" date="2022" name="bioRxiv">
        <title>Genomics of Preaxostyla Flagellates Illuminates Evolutionary Transitions and the Path Towards Mitochondrial Loss.</title>
        <authorList>
            <person name="Novak L.V.F."/>
            <person name="Treitli S.C."/>
            <person name="Pyrih J."/>
            <person name="Halakuc P."/>
            <person name="Pipaliya S.V."/>
            <person name="Vacek V."/>
            <person name="Brzon O."/>
            <person name="Soukal P."/>
            <person name="Eme L."/>
            <person name="Dacks J.B."/>
            <person name="Karnkowska A."/>
            <person name="Elias M."/>
            <person name="Hampl V."/>
        </authorList>
    </citation>
    <scope>NUCLEOTIDE SEQUENCE [LARGE SCALE GENOMIC DNA]</scope>
    <source>
        <strain evidence="2">NAU3</strain>
        <tissue evidence="2">Gut</tissue>
    </source>
</reference>
<organism evidence="2 3">
    <name type="scientific">Blattamonas nauphoetae</name>
    <dbReference type="NCBI Taxonomy" id="2049346"/>
    <lineage>
        <taxon>Eukaryota</taxon>
        <taxon>Metamonada</taxon>
        <taxon>Preaxostyla</taxon>
        <taxon>Oxymonadida</taxon>
        <taxon>Blattamonas</taxon>
    </lineage>
</organism>
<feature type="compositionally biased region" description="Basic and acidic residues" evidence="1">
    <location>
        <begin position="35"/>
        <end position="52"/>
    </location>
</feature>
<gene>
    <name evidence="2" type="ORF">BLNAU_20772</name>
</gene>
<feature type="region of interest" description="Disordered" evidence="1">
    <location>
        <begin position="17"/>
        <end position="103"/>
    </location>
</feature>
<protein>
    <submittedName>
        <fullName evidence="2">Uncharacterized protein</fullName>
    </submittedName>
</protein>
<evidence type="ECO:0000313" key="2">
    <source>
        <dbReference type="EMBL" id="KAK2944327.1"/>
    </source>
</evidence>
<dbReference type="EMBL" id="JARBJD010000304">
    <property type="protein sequence ID" value="KAK2944327.1"/>
    <property type="molecule type" value="Genomic_DNA"/>
</dbReference>